<dbReference type="InterPro" id="IPR013094">
    <property type="entry name" value="AB_hydrolase_3"/>
</dbReference>
<evidence type="ECO:0000256" key="1">
    <source>
        <dbReference type="ARBA" id="ARBA00022801"/>
    </source>
</evidence>
<proteinExistence type="predicted"/>
<dbReference type="Proteomes" id="UP000799439">
    <property type="component" value="Unassembled WGS sequence"/>
</dbReference>
<dbReference type="Pfam" id="PF07859">
    <property type="entry name" value="Abhydrolase_3"/>
    <property type="match status" value="1"/>
</dbReference>
<dbReference type="EMBL" id="ML996086">
    <property type="protein sequence ID" value="KAF2152745.1"/>
    <property type="molecule type" value="Genomic_DNA"/>
</dbReference>
<accession>A0A9P4MFS6</accession>
<dbReference type="PANTHER" id="PTHR48081">
    <property type="entry name" value="AB HYDROLASE SUPERFAMILY PROTEIN C4A8.06C"/>
    <property type="match status" value="1"/>
</dbReference>
<comment type="caution">
    <text evidence="3">The sequence shown here is derived from an EMBL/GenBank/DDBJ whole genome shotgun (WGS) entry which is preliminary data.</text>
</comment>
<evidence type="ECO:0000313" key="4">
    <source>
        <dbReference type="Proteomes" id="UP000799439"/>
    </source>
</evidence>
<gene>
    <name evidence="3" type="ORF">K461DRAFT_226260</name>
</gene>
<sequence>MVGRKYTTHENEQIDIPSRDDNRTIRAHVYYPKHTLKPSPVLVNFHGSGFVIPMHGSDDEFALKIINNTSFTVIDVKYRLAPEDPFPAAPHDAEDAVKWVLSQPQKFDQSRVSLSGFSAGANLILGLSGQAFPSNTFRHVLAFYPPTDISRNPASKKAPDPNGKPIPARVAKLFDDCYTPAPIDRQQPLVSPTYCQPAHFGSDMLFITCAYDTLALEAEALAEAVRSAGSHVVHERMEKCNHAWDKNTKPGTVQEAAKFRAYNMAVDMLSK</sequence>
<dbReference type="AlphaFoldDB" id="A0A9P4MFS6"/>
<dbReference type="Gene3D" id="3.40.50.1820">
    <property type="entry name" value="alpha/beta hydrolase"/>
    <property type="match status" value="1"/>
</dbReference>
<keyword evidence="4" id="KW-1185">Reference proteome</keyword>
<dbReference type="InterPro" id="IPR029058">
    <property type="entry name" value="AB_hydrolase_fold"/>
</dbReference>
<keyword evidence="1" id="KW-0378">Hydrolase</keyword>
<dbReference type="SUPFAM" id="SSF53474">
    <property type="entry name" value="alpha/beta-Hydrolases"/>
    <property type="match status" value="1"/>
</dbReference>
<organism evidence="3 4">
    <name type="scientific">Myriangium duriaei CBS 260.36</name>
    <dbReference type="NCBI Taxonomy" id="1168546"/>
    <lineage>
        <taxon>Eukaryota</taxon>
        <taxon>Fungi</taxon>
        <taxon>Dikarya</taxon>
        <taxon>Ascomycota</taxon>
        <taxon>Pezizomycotina</taxon>
        <taxon>Dothideomycetes</taxon>
        <taxon>Dothideomycetidae</taxon>
        <taxon>Myriangiales</taxon>
        <taxon>Myriangiaceae</taxon>
        <taxon>Myriangium</taxon>
    </lineage>
</organism>
<reference evidence="3" key="1">
    <citation type="journal article" date="2020" name="Stud. Mycol.">
        <title>101 Dothideomycetes genomes: a test case for predicting lifestyles and emergence of pathogens.</title>
        <authorList>
            <person name="Haridas S."/>
            <person name="Albert R."/>
            <person name="Binder M."/>
            <person name="Bloem J."/>
            <person name="Labutti K."/>
            <person name="Salamov A."/>
            <person name="Andreopoulos B."/>
            <person name="Baker S."/>
            <person name="Barry K."/>
            <person name="Bills G."/>
            <person name="Bluhm B."/>
            <person name="Cannon C."/>
            <person name="Castanera R."/>
            <person name="Culley D."/>
            <person name="Daum C."/>
            <person name="Ezra D."/>
            <person name="Gonzalez J."/>
            <person name="Henrissat B."/>
            <person name="Kuo A."/>
            <person name="Liang C."/>
            <person name="Lipzen A."/>
            <person name="Lutzoni F."/>
            <person name="Magnuson J."/>
            <person name="Mondo S."/>
            <person name="Nolan M."/>
            <person name="Ohm R."/>
            <person name="Pangilinan J."/>
            <person name="Park H.-J."/>
            <person name="Ramirez L."/>
            <person name="Alfaro M."/>
            <person name="Sun H."/>
            <person name="Tritt A."/>
            <person name="Yoshinaga Y."/>
            <person name="Zwiers L.-H."/>
            <person name="Turgeon B."/>
            <person name="Goodwin S."/>
            <person name="Spatafora J."/>
            <person name="Crous P."/>
            <person name="Grigoriev I."/>
        </authorList>
    </citation>
    <scope>NUCLEOTIDE SEQUENCE</scope>
    <source>
        <strain evidence="3">CBS 260.36</strain>
    </source>
</reference>
<name>A0A9P4MFS6_9PEZI</name>
<dbReference type="GO" id="GO:0016787">
    <property type="term" value="F:hydrolase activity"/>
    <property type="evidence" value="ECO:0007669"/>
    <property type="project" value="UniProtKB-KW"/>
</dbReference>
<dbReference type="PANTHER" id="PTHR48081:SF8">
    <property type="entry name" value="ALPHA_BETA HYDROLASE FOLD-3 DOMAIN-CONTAINING PROTEIN-RELATED"/>
    <property type="match status" value="1"/>
</dbReference>
<dbReference type="InterPro" id="IPR050300">
    <property type="entry name" value="GDXG_lipolytic_enzyme"/>
</dbReference>
<evidence type="ECO:0000259" key="2">
    <source>
        <dbReference type="Pfam" id="PF07859"/>
    </source>
</evidence>
<dbReference type="OrthoDB" id="408631at2759"/>
<protein>
    <submittedName>
        <fullName evidence="3">Esterase/lipase</fullName>
    </submittedName>
</protein>
<feature type="domain" description="Alpha/beta hydrolase fold-3" evidence="2">
    <location>
        <begin position="42"/>
        <end position="244"/>
    </location>
</feature>
<evidence type="ECO:0000313" key="3">
    <source>
        <dbReference type="EMBL" id="KAF2152745.1"/>
    </source>
</evidence>